<proteinExistence type="predicted"/>
<dbReference type="EMBL" id="JACCBN010000001">
    <property type="protein sequence ID" value="NYD36059.1"/>
    <property type="molecule type" value="Genomic_DNA"/>
</dbReference>
<dbReference type="PANTHER" id="PTHR43303:SF4">
    <property type="entry name" value="NADPH DEHYDROGENASE C23G7.10C-RELATED"/>
    <property type="match status" value="1"/>
</dbReference>
<dbReference type="Pfam" id="PF00724">
    <property type="entry name" value="Oxidored_FMN"/>
    <property type="match status" value="1"/>
</dbReference>
<comment type="cofactor">
    <cofactor evidence="1">
        <name>FMN</name>
        <dbReference type="ChEBI" id="CHEBI:58210"/>
    </cofactor>
</comment>
<accession>A0A7Y9DVA4</accession>
<dbReference type="InterPro" id="IPR001155">
    <property type="entry name" value="OxRdtase_FMN_N"/>
</dbReference>
<sequence>MSPSVDPERLTVADLFSPFTLKGVTLRNRIGMSPMTQHACEDRSGKMNDYHVMYLGARAAGGFGLIFPEQVAIVPEGRTTVDCAGIWDDDQVEGHARVTAIIKRQSGVAGIQLGHTGRKGSEVAAHDRIGEYGPGAQFPPDHDRGWQCVGPSNVPYGGDHPFDVHALSRDEIQSLHRSYADAARRAADAGYEWLEMHFAHGYLGAEFFSPLANRRDDEYGGSLENRARFLLEALDAVREVWPERLPLTMRLGSDDFHSQGVQFEESLQAVAWMAEHGLDAADMSLGFNTDDMERKPPMNDPGFMLERSAQVRREVGIPTVCSWNLGVPQNANRAIEAGLTDVVLLGRPALSNPHWPLWAARELGHEAPFSMLPDDWRHWLENFRGHAASIGLPPAGAWAPTPEDEIAMLRSA</sequence>
<evidence type="ECO:0000256" key="2">
    <source>
        <dbReference type="ARBA" id="ARBA00022630"/>
    </source>
</evidence>
<dbReference type="Proteomes" id="UP000535890">
    <property type="component" value="Unassembled WGS sequence"/>
</dbReference>
<keyword evidence="3" id="KW-0288">FMN</keyword>
<comment type="caution">
    <text evidence="7">The sequence shown here is derived from an EMBL/GenBank/DDBJ whole genome shotgun (WGS) entry which is preliminary data.</text>
</comment>
<dbReference type="RefSeq" id="WP_343054017.1">
    <property type="nucleotide sequence ID" value="NZ_BAABHP010000007.1"/>
</dbReference>
<dbReference type="GO" id="GO:0010181">
    <property type="term" value="F:FMN binding"/>
    <property type="evidence" value="ECO:0007669"/>
    <property type="project" value="InterPro"/>
</dbReference>
<evidence type="ECO:0000256" key="5">
    <source>
        <dbReference type="ARBA" id="ARBA00023002"/>
    </source>
</evidence>
<evidence type="ECO:0000256" key="4">
    <source>
        <dbReference type="ARBA" id="ARBA00022857"/>
    </source>
</evidence>
<feature type="domain" description="NADH:flavin oxidoreductase/NADH oxidase N-terminal" evidence="6">
    <location>
        <begin position="14"/>
        <end position="361"/>
    </location>
</feature>
<organism evidence="7 8">
    <name type="scientific">Actinomycetospora corticicola</name>
    <dbReference type="NCBI Taxonomy" id="663602"/>
    <lineage>
        <taxon>Bacteria</taxon>
        <taxon>Bacillati</taxon>
        <taxon>Actinomycetota</taxon>
        <taxon>Actinomycetes</taxon>
        <taxon>Pseudonocardiales</taxon>
        <taxon>Pseudonocardiaceae</taxon>
        <taxon>Actinomycetospora</taxon>
    </lineage>
</organism>
<dbReference type="InterPro" id="IPR044152">
    <property type="entry name" value="YqjM-like"/>
</dbReference>
<keyword evidence="2" id="KW-0285">Flavoprotein</keyword>
<evidence type="ECO:0000313" key="8">
    <source>
        <dbReference type="Proteomes" id="UP000535890"/>
    </source>
</evidence>
<dbReference type="AlphaFoldDB" id="A0A7Y9DVA4"/>
<name>A0A7Y9DVA4_9PSEU</name>
<keyword evidence="4" id="KW-0521">NADP</keyword>
<evidence type="ECO:0000256" key="1">
    <source>
        <dbReference type="ARBA" id="ARBA00001917"/>
    </source>
</evidence>
<dbReference type="GO" id="GO:0050661">
    <property type="term" value="F:NADP binding"/>
    <property type="evidence" value="ECO:0007669"/>
    <property type="project" value="InterPro"/>
</dbReference>
<evidence type="ECO:0000259" key="6">
    <source>
        <dbReference type="Pfam" id="PF00724"/>
    </source>
</evidence>
<gene>
    <name evidence="7" type="ORF">BJ983_002161</name>
</gene>
<keyword evidence="8" id="KW-1185">Reference proteome</keyword>
<evidence type="ECO:0000256" key="3">
    <source>
        <dbReference type="ARBA" id="ARBA00022643"/>
    </source>
</evidence>
<reference evidence="7 8" key="1">
    <citation type="submission" date="2020-07" db="EMBL/GenBank/DDBJ databases">
        <title>Sequencing the genomes of 1000 actinobacteria strains.</title>
        <authorList>
            <person name="Klenk H.-P."/>
        </authorList>
    </citation>
    <scope>NUCLEOTIDE SEQUENCE [LARGE SCALE GENOMIC DNA]</scope>
    <source>
        <strain evidence="7 8">DSM 45772</strain>
    </source>
</reference>
<evidence type="ECO:0000313" key="7">
    <source>
        <dbReference type="EMBL" id="NYD36059.1"/>
    </source>
</evidence>
<dbReference type="SUPFAM" id="SSF51395">
    <property type="entry name" value="FMN-linked oxidoreductases"/>
    <property type="match status" value="1"/>
</dbReference>
<protein>
    <submittedName>
        <fullName evidence="7">2,4-dienoyl-CoA reductase-like NADH-dependent reductase (Old Yellow Enzyme family)</fullName>
    </submittedName>
</protein>
<dbReference type="Gene3D" id="3.20.20.70">
    <property type="entry name" value="Aldolase class I"/>
    <property type="match status" value="1"/>
</dbReference>
<keyword evidence="5" id="KW-0560">Oxidoreductase</keyword>
<dbReference type="GO" id="GO:0003959">
    <property type="term" value="F:NADPH dehydrogenase activity"/>
    <property type="evidence" value="ECO:0007669"/>
    <property type="project" value="InterPro"/>
</dbReference>
<dbReference type="PANTHER" id="PTHR43303">
    <property type="entry name" value="NADPH DEHYDROGENASE C23G7.10C-RELATED"/>
    <property type="match status" value="1"/>
</dbReference>
<dbReference type="InterPro" id="IPR013785">
    <property type="entry name" value="Aldolase_TIM"/>
</dbReference>